<evidence type="ECO:0000256" key="1">
    <source>
        <dbReference type="ARBA" id="ARBA00022801"/>
    </source>
</evidence>
<evidence type="ECO:0000256" key="6">
    <source>
        <dbReference type="SAM" id="MobiDB-lite"/>
    </source>
</evidence>
<feature type="active site" description="Charge relay system" evidence="5">
    <location>
        <position position="449"/>
    </location>
</feature>
<dbReference type="GO" id="GO:0016042">
    <property type="term" value="P:lipid catabolic process"/>
    <property type="evidence" value="ECO:0007669"/>
    <property type="project" value="UniProtKB-KW"/>
</dbReference>
<feature type="region of interest" description="Disordered" evidence="6">
    <location>
        <begin position="23"/>
        <end position="81"/>
    </location>
</feature>
<comment type="catalytic activity">
    <reaction evidence="4">
        <text>a 1-O-alkyl-2-acetyl-sn-glycero-3-phosphocholine + H2O = a 1-O-alkyl-sn-glycero-3-phosphocholine + acetate + H(+)</text>
        <dbReference type="Rhea" id="RHEA:17777"/>
        <dbReference type="ChEBI" id="CHEBI:15377"/>
        <dbReference type="ChEBI" id="CHEBI:15378"/>
        <dbReference type="ChEBI" id="CHEBI:30089"/>
        <dbReference type="ChEBI" id="CHEBI:30909"/>
        <dbReference type="ChEBI" id="CHEBI:36707"/>
        <dbReference type="EC" id="3.1.1.47"/>
    </reaction>
</comment>
<name>A0A545VF32_9HYPO</name>
<evidence type="ECO:0000313" key="8">
    <source>
        <dbReference type="EMBL" id="TQW00220.1"/>
    </source>
</evidence>
<reference evidence="8 9" key="1">
    <citation type="journal article" date="2019" name="Appl. Microbiol. Biotechnol.">
        <title>Genome sequence of Isaria javanica and comparative genome analysis insights into family S53 peptidase evolution in fungal entomopathogens.</title>
        <authorList>
            <person name="Lin R."/>
            <person name="Zhang X."/>
            <person name="Xin B."/>
            <person name="Zou M."/>
            <person name="Gao Y."/>
            <person name="Qin F."/>
            <person name="Hu Q."/>
            <person name="Xie B."/>
            <person name="Cheng X."/>
        </authorList>
    </citation>
    <scope>NUCLEOTIDE SEQUENCE [LARGE SCALE GENOMIC DNA]</scope>
    <source>
        <strain evidence="8 9">IJ1G</strain>
    </source>
</reference>
<organism evidence="8 9">
    <name type="scientific">Cordyceps javanica</name>
    <dbReference type="NCBI Taxonomy" id="43265"/>
    <lineage>
        <taxon>Eukaryota</taxon>
        <taxon>Fungi</taxon>
        <taxon>Dikarya</taxon>
        <taxon>Ascomycota</taxon>
        <taxon>Pezizomycotina</taxon>
        <taxon>Sordariomycetes</taxon>
        <taxon>Hypocreomycetidae</taxon>
        <taxon>Hypocreales</taxon>
        <taxon>Cordycipitaceae</taxon>
        <taxon>Cordyceps</taxon>
    </lineage>
</organism>
<dbReference type="STRING" id="43265.A0A545VF32"/>
<evidence type="ECO:0000313" key="9">
    <source>
        <dbReference type="Proteomes" id="UP000315783"/>
    </source>
</evidence>
<evidence type="ECO:0000256" key="5">
    <source>
        <dbReference type="PIRSR" id="PIRSR018169-1"/>
    </source>
</evidence>
<keyword evidence="2 4" id="KW-0442">Lipid degradation</keyword>
<sequence length="599" mass="65010">MPRRRDITDHDYDHDNVQLELEPFHDDISSSSSSSASHPEDDHHHPDSPLLEASAATQTISSSSSSSSVPKWLSPPPHASRRGATRHLLRLAHLLRPRRSWRFLFLFHLVALYALVCVLRGEPFFASNLPPARFPGGPYDVGTVDVEVPLIEPRRLSDTALKATGQPAYLLESVLFSLYYPIADGARAAAPPHLWIPRPVSLTAAGFARLVRADYFFVRPVFTFLLWAVAGRIEIPAKVDAPLVQMTMVAADDENNSNSNHTVGSFPVVVFSHGMASSRTDYTAYVGGLAARGHVVAVLEHRDGSCPGSRVRVRGKPDRDVVHFDARHVLSTPPMDGPTMKREQLAFREAEIREAVKALAAINDGHGRQVYDQNSRGEGTTLQDWTGRLDLSRLVIAGHSYGATGALQALRPGTSSSSSSSAAGGGGSESESDTLAQQPVAAAGGVILDPGKGSGPLNADVDVPLLVVQSESWSRHPTPFFGRPHFDTVRDLVADVLNRTAAAWFLTARGTAHPSVTDAPLIEPLLLSAVTGARLDVRAALAQYVNVTAEFLDALRTRSPRRLLAEKVTHEQYGAWVSDDRRAAFPEELAHLWEVHVAP</sequence>
<dbReference type="OrthoDB" id="2363873at2759"/>
<dbReference type="Pfam" id="PF03403">
    <property type="entry name" value="PAF-AH_p_II"/>
    <property type="match status" value="1"/>
</dbReference>
<keyword evidence="1 4" id="KW-0378">Hydrolase</keyword>
<dbReference type="InterPro" id="IPR016715">
    <property type="entry name" value="PAF_acetylhydro_eukaryote"/>
</dbReference>
<dbReference type="AlphaFoldDB" id="A0A545VF32"/>
<keyword evidence="7" id="KW-0812">Transmembrane</keyword>
<keyword evidence="9" id="KW-1185">Reference proteome</keyword>
<comment type="caution">
    <text evidence="8">The sequence shown here is derived from an EMBL/GenBank/DDBJ whole genome shotgun (WGS) entry which is preliminary data.</text>
</comment>
<evidence type="ECO:0000256" key="7">
    <source>
        <dbReference type="SAM" id="Phobius"/>
    </source>
</evidence>
<gene>
    <name evidence="8" type="ORF">IF1G_00151</name>
</gene>
<feature type="compositionally biased region" description="Basic and acidic residues" evidence="6">
    <location>
        <begin position="38"/>
        <end position="47"/>
    </location>
</feature>
<dbReference type="GO" id="GO:0003847">
    <property type="term" value="F:1-alkyl-2-acetylglycerophosphocholine esterase activity"/>
    <property type="evidence" value="ECO:0007669"/>
    <property type="project" value="UniProtKB-UniRule"/>
</dbReference>
<dbReference type="PANTHER" id="PTHR10272">
    <property type="entry name" value="PLATELET-ACTIVATING FACTOR ACETYLHYDROLASE"/>
    <property type="match status" value="1"/>
</dbReference>
<dbReference type="EMBL" id="SPUK01000001">
    <property type="protein sequence ID" value="TQW00220.1"/>
    <property type="molecule type" value="Genomic_DNA"/>
</dbReference>
<feature type="active site" description="Charge relay system" evidence="5">
    <location>
        <position position="513"/>
    </location>
</feature>
<evidence type="ECO:0000256" key="3">
    <source>
        <dbReference type="ARBA" id="ARBA00023098"/>
    </source>
</evidence>
<feature type="transmembrane region" description="Helical" evidence="7">
    <location>
        <begin position="103"/>
        <end position="121"/>
    </location>
</feature>
<dbReference type="PIRSF" id="PIRSF018169">
    <property type="entry name" value="PAF_acetylhydrolase"/>
    <property type="match status" value="1"/>
</dbReference>
<comment type="similarity">
    <text evidence="4">Belongs to the serine esterase family.</text>
</comment>
<keyword evidence="3 4" id="KW-0443">Lipid metabolism</keyword>
<dbReference type="SUPFAM" id="SSF53474">
    <property type="entry name" value="alpha/beta-Hydrolases"/>
    <property type="match status" value="1"/>
</dbReference>
<feature type="active site" description="Nucleophile" evidence="5">
    <location>
        <position position="400"/>
    </location>
</feature>
<feature type="region of interest" description="Disordered" evidence="6">
    <location>
        <begin position="409"/>
        <end position="436"/>
    </location>
</feature>
<keyword evidence="7" id="KW-1133">Transmembrane helix</keyword>
<accession>A0A545VF32</accession>
<dbReference type="EC" id="3.1.1.47" evidence="4"/>
<protein>
    <recommendedName>
        <fullName evidence="4">Putative phospholipase</fullName>
        <ecNumber evidence="4">3.1.1.47</ecNumber>
    </recommendedName>
</protein>
<dbReference type="PANTHER" id="PTHR10272:SF11">
    <property type="entry name" value="PHOSPHOLIPASE-RELATED"/>
    <property type="match status" value="1"/>
</dbReference>
<dbReference type="Proteomes" id="UP000315783">
    <property type="component" value="Unassembled WGS sequence"/>
</dbReference>
<evidence type="ECO:0000256" key="2">
    <source>
        <dbReference type="ARBA" id="ARBA00022963"/>
    </source>
</evidence>
<evidence type="ECO:0000256" key="4">
    <source>
        <dbReference type="PIRNR" id="PIRNR018169"/>
    </source>
</evidence>
<keyword evidence="7" id="KW-0472">Membrane</keyword>
<dbReference type="Gene3D" id="3.40.50.1820">
    <property type="entry name" value="alpha/beta hydrolase"/>
    <property type="match status" value="1"/>
</dbReference>
<proteinExistence type="inferred from homology"/>
<dbReference type="InterPro" id="IPR029058">
    <property type="entry name" value="AB_hydrolase_fold"/>
</dbReference>